<organism evidence="1 2">
    <name type="scientific">Actinoplanes digitatis</name>
    <dbReference type="NCBI Taxonomy" id="1868"/>
    <lineage>
        <taxon>Bacteria</taxon>
        <taxon>Bacillati</taxon>
        <taxon>Actinomycetota</taxon>
        <taxon>Actinomycetes</taxon>
        <taxon>Micromonosporales</taxon>
        <taxon>Micromonosporaceae</taxon>
        <taxon>Actinoplanes</taxon>
    </lineage>
</organism>
<evidence type="ECO:0000313" key="1">
    <source>
        <dbReference type="EMBL" id="MBB4761402.1"/>
    </source>
</evidence>
<accession>A0A7W7HV68</accession>
<sequence length="153" mass="17255">MISPASRRRDPSMAVICMKQDVDRDAIVEVVDRGLVHARLDGDEVPLEAVRRLPDKAIRLRITKAGMYHASHDPIHLVMCALRTHADLTLLTLLRGLVSPVSFGELCELADRHLFDTYLLGTDTEIPIREMRDLPLFAYARQTARGRTYAANH</sequence>
<gene>
    <name evidence="1" type="ORF">BJ971_001958</name>
</gene>
<dbReference type="Proteomes" id="UP000578112">
    <property type="component" value="Unassembled WGS sequence"/>
</dbReference>
<name>A0A7W7HV68_9ACTN</name>
<dbReference type="AlphaFoldDB" id="A0A7W7HV68"/>
<comment type="caution">
    <text evidence="1">The sequence shown here is derived from an EMBL/GenBank/DDBJ whole genome shotgun (WGS) entry which is preliminary data.</text>
</comment>
<evidence type="ECO:0000313" key="2">
    <source>
        <dbReference type="Proteomes" id="UP000578112"/>
    </source>
</evidence>
<dbReference type="RefSeq" id="WP_184991785.1">
    <property type="nucleotide sequence ID" value="NZ_BOMK01000030.1"/>
</dbReference>
<protein>
    <submittedName>
        <fullName evidence="1">Uncharacterized protein</fullName>
    </submittedName>
</protein>
<proteinExistence type="predicted"/>
<dbReference type="EMBL" id="JACHNH010000001">
    <property type="protein sequence ID" value="MBB4761402.1"/>
    <property type="molecule type" value="Genomic_DNA"/>
</dbReference>
<reference evidence="1 2" key="1">
    <citation type="submission" date="2020-08" db="EMBL/GenBank/DDBJ databases">
        <title>Sequencing the genomes of 1000 actinobacteria strains.</title>
        <authorList>
            <person name="Klenk H.-P."/>
        </authorList>
    </citation>
    <scope>NUCLEOTIDE SEQUENCE [LARGE SCALE GENOMIC DNA]</scope>
    <source>
        <strain evidence="1 2">DSM 43149</strain>
    </source>
</reference>
<keyword evidence="2" id="KW-1185">Reference proteome</keyword>